<proteinExistence type="predicted"/>
<dbReference type="Proteomes" id="UP000249829">
    <property type="component" value="Unassembled WGS sequence"/>
</dbReference>
<sequence length="459" mass="50704">MDVDLQEAEAAFQRPPQQDFQLLPFDIAPGLLHLPMDICMPDTFPLLSRECLDLKGLLQRTPSFLGCNLLPEDTPIPLKLLEKESQEGQYALVSSCRSIWRPSSDPEQCPLPPKAMPAQLVVGVQSSLTVHLSDSTPLTQWPGTQGILNEDEGNYIAVLFLAWAYILSAQWAEIMQRVAGGQYAAAIELGYEADADEARWWRSILSGSDSSSHWTTEYNHQTYQSPCTFFNPEIECHLVSAWLNPAFAVLTPLLQANDIPALLNLLARRAPRLGGLWLGAFIVGIAGSILRDVRNGMAAVELHAAAWVGREASFVMLKPGVRDGDMIRREDEARLLFLTSSGYEGGGGEEGWGWSRAPVYPWKPLGVTALVEAELQVRLHASCGCHCLEYRGWRWGLVGGAELEDVEVARGIFGWLRARGYPASEKAIYQHEWVDLASSDEDDEVEDVESSTIDGRIGS</sequence>
<dbReference type="AlphaFoldDB" id="A0A2V5GT61"/>
<accession>A0A2V5GT61</accession>
<evidence type="ECO:0000256" key="1">
    <source>
        <dbReference type="SAM" id="MobiDB-lite"/>
    </source>
</evidence>
<dbReference type="OMA" id="ADEARWW"/>
<dbReference type="STRING" id="1450538.A0A2V5GT61"/>
<organism evidence="2 3">
    <name type="scientific">Aspergillus violaceofuscus (strain CBS 115571)</name>
    <dbReference type="NCBI Taxonomy" id="1450538"/>
    <lineage>
        <taxon>Eukaryota</taxon>
        <taxon>Fungi</taxon>
        <taxon>Dikarya</taxon>
        <taxon>Ascomycota</taxon>
        <taxon>Pezizomycotina</taxon>
        <taxon>Eurotiomycetes</taxon>
        <taxon>Eurotiomycetidae</taxon>
        <taxon>Eurotiales</taxon>
        <taxon>Aspergillaceae</taxon>
        <taxon>Aspergillus</taxon>
    </lineage>
</organism>
<evidence type="ECO:0000313" key="2">
    <source>
        <dbReference type="EMBL" id="PYI14489.1"/>
    </source>
</evidence>
<evidence type="ECO:0000313" key="3">
    <source>
        <dbReference type="Proteomes" id="UP000249829"/>
    </source>
</evidence>
<dbReference type="EMBL" id="KZ825210">
    <property type="protein sequence ID" value="PYI14489.1"/>
    <property type="molecule type" value="Genomic_DNA"/>
</dbReference>
<name>A0A2V5GT61_ASPV1</name>
<reference evidence="2 3" key="1">
    <citation type="submission" date="2018-02" db="EMBL/GenBank/DDBJ databases">
        <title>The genomes of Aspergillus section Nigri reveals drivers in fungal speciation.</title>
        <authorList>
            <consortium name="DOE Joint Genome Institute"/>
            <person name="Vesth T.C."/>
            <person name="Nybo J."/>
            <person name="Theobald S."/>
            <person name="Brandl J."/>
            <person name="Frisvad J.C."/>
            <person name="Nielsen K.F."/>
            <person name="Lyhne E.K."/>
            <person name="Kogle M.E."/>
            <person name="Kuo A."/>
            <person name="Riley R."/>
            <person name="Clum A."/>
            <person name="Nolan M."/>
            <person name="Lipzen A."/>
            <person name="Salamov A."/>
            <person name="Henrissat B."/>
            <person name="Wiebenga A."/>
            <person name="De vries R.P."/>
            <person name="Grigoriev I.V."/>
            <person name="Mortensen U.H."/>
            <person name="Andersen M.R."/>
            <person name="Baker S.E."/>
        </authorList>
    </citation>
    <scope>NUCLEOTIDE SEQUENCE [LARGE SCALE GENOMIC DNA]</scope>
    <source>
        <strain evidence="2 3">CBS 115571</strain>
    </source>
</reference>
<gene>
    <name evidence="2" type="ORF">BO99DRAFT_437288</name>
</gene>
<feature type="region of interest" description="Disordered" evidence="1">
    <location>
        <begin position="440"/>
        <end position="459"/>
    </location>
</feature>
<keyword evidence="3" id="KW-1185">Reference proteome</keyword>
<feature type="compositionally biased region" description="Acidic residues" evidence="1">
    <location>
        <begin position="440"/>
        <end position="449"/>
    </location>
</feature>
<protein>
    <submittedName>
        <fullName evidence="2">Uncharacterized protein</fullName>
    </submittedName>
</protein>